<evidence type="ECO:0000313" key="6">
    <source>
        <dbReference type="Proteomes" id="UP000502248"/>
    </source>
</evidence>
<dbReference type="PRINTS" id="PR00598">
    <property type="entry name" value="HTHMARR"/>
</dbReference>
<evidence type="ECO:0000256" key="2">
    <source>
        <dbReference type="ARBA" id="ARBA00023125"/>
    </source>
</evidence>
<dbReference type="KEGG" id="cheb:HH215_31520"/>
<sequence length="150" mass="17429">MSVHPYDLNRSLGFLMGNTYRKLSALFQSGLKEYDITPEQWSVLYQVEQADGLIQKDIAERSGKDRPTTTRILDHLEQKGLVYKQIGENDRRSFRVYITSKGKSLIQETLPIEKRVNSEVRKCLSEEEYETLMKLLITVSGRVNEITERE</sequence>
<dbReference type="SMART" id="SM00347">
    <property type="entry name" value="HTH_MARR"/>
    <property type="match status" value="1"/>
</dbReference>
<dbReference type="InterPro" id="IPR000835">
    <property type="entry name" value="HTH_MarR-typ"/>
</dbReference>
<protein>
    <submittedName>
        <fullName evidence="5">MarR family transcriptional regulator</fullName>
    </submittedName>
</protein>
<dbReference type="Proteomes" id="UP000502248">
    <property type="component" value="Chromosome"/>
</dbReference>
<evidence type="ECO:0000256" key="3">
    <source>
        <dbReference type="ARBA" id="ARBA00023163"/>
    </source>
</evidence>
<reference evidence="5 6" key="1">
    <citation type="submission" date="2020-04" db="EMBL/GenBank/DDBJ databases">
        <title>Genome sequencing of novel species.</title>
        <authorList>
            <person name="Heo J."/>
            <person name="Kim S.-J."/>
            <person name="Kim J.-S."/>
            <person name="Hong S.-B."/>
            <person name="Kwon S.-W."/>
        </authorList>
    </citation>
    <scope>NUCLEOTIDE SEQUENCE [LARGE SCALE GENOMIC DNA]</scope>
    <source>
        <strain evidence="5 6">MFER-1</strain>
    </source>
</reference>
<keyword evidence="6" id="KW-1185">Reference proteome</keyword>
<organism evidence="5 6">
    <name type="scientific">Cohnella herbarum</name>
    <dbReference type="NCBI Taxonomy" id="2728023"/>
    <lineage>
        <taxon>Bacteria</taxon>
        <taxon>Bacillati</taxon>
        <taxon>Bacillota</taxon>
        <taxon>Bacilli</taxon>
        <taxon>Bacillales</taxon>
        <taxon>Paenibacillaceae</taxon>
        <taxon>Cohnella</taxon>
    </lineage>
</organism>
<dbReference type="PANTHER" id="PTHR42756">
    <property type="entry name" value="TRANSCRIPTIONAL REGULATOR, MARR"/>
    <property type="match status" value="1"/>
</dbReference>
<dbReference type="PROSITE" id="PS50995">
    <property type="entry name" value="HTH_MARR_2"/>
    <property type="match status" value="1"/>
</dbReference>
<dbReference type="AlphaFoldDB" id="A0A7Z2ZQP6"/>
<keyword evidence="2" id="KW-0238">DNA-binding</keyword>
<dbReference type="InterPro" id="IPR036388">
    <property type="entry name" value="WH-like_DNA-bd_sf"/>
</dbReference>
<dbReference type="InterPro" id="IPR036390">
    <property type="entry name" value="WH_DNA-bd_sf"/>
</dbReference>
<accession>A0A7Z2ZQP6</accession>
<gene>
    <name evidence="5" type="ORF">HH215_31520</name>
</gene>
<evidence type="ECO:0000256" key="1">
    <source>
        <dbReference type="ARBA" id="ARBA00023015"/>
    </source>
</evidence>
<feature type="domain" description="HTH marR-type" evidence="4">
    <location>
        <begin position="9"/>
        <end position="141"/>
    </location>
</feature>
<dbReference type="SUPFAM" id="SSF46785">
    <property type="entry name" value="Winged helix' DNA-binding domain"/>
    <property type="match status" value="1"/>
</dbReference>
<dbReference type="EMBL" id="CP051680">
    <property type="protein sequence ID" value="QJD87262.1"/>
    <property type="molecule type" value="Genomic_DNA"/>
</dbReference>
<dbReference type="PANTHER" id="PTHR42756:SF1">
    <property type="entry name" value="TRANSCRIPTIONAL REPRESSOR OF EMRAB OPERON"/>
    <property type="match status" value="1"/>
</dbReference>
<dbReference type="Gene3D" id="1.10.10.10">
    <property type="entry name" value="Winged helix-like DNA-binding domain superfamily/Winged helix DNA-binding domain"/>
    <property type="match status" value="1"/>
</dbReference>
<evidence type="ECO:0000313" key="5">
    <source>
        <dbReference type="EMBL" id="QJD87262.1"/>
    </source>
</evidence>
<keyword evidence="3" id="KW-0804">Transcription</keyword>
<dbReference type="GO" id="GO:0003677">
    <property type="term" value="F:DNA binding"/>
    <property type="evidence" value="ECO:0007669"/>
    <property type="project" value="UniProtKB-KW"/>
</dbReference>
<dbReference type="Pfam" id="PF01047">
    <property type="entry name" value="MarR"/>
    <property type="match status" value="1"/>
</dbReference>
<proteinExistence type="predicted"/>
<evidence type="ECO:0000259" key="4">
    <source>
        <dbReference type="PROSITE" id="PS50995"/>
    </source>
</evidence>
<dbReference type="RefSeq" id="WP_169283507.1">
    <property type="nucleotide sequence ID" value="NZ_CP051680.1"/>
</dbReference>
<dbReference type="GO" id="GO:0003700">
    <property type="term" value="F:DNA-binding transcription factor activity"/>
    <property type="evidence" value="ECO:0007669"/>
    <property type="project" value="InterPro"/>
</dbReference>
<name>A0A7Z2ZQP6_9BACL</name>
<keyword evidence="1" id="KW-0805">Transcription regulation</keyword>